<dbReference type="AlphaFoldDB" id="A0A542ZBB1"/>
<organism evidence="2 3">
    <name type="scientific">Propioniferax innocua</name>
    <dbReference type="NCBI Taxonomy" id="1753"/>
    <lineage>
        <taxon>Bacteria</taxon>
        <taxon>Bacillati</taxon>
        <taxon>Actinomycetota</taxon>
        <taxon>Actinomycetes</taxon>
        <taxon>Propionibacteriales</taxon>
        <taxon>Propionibacteriaceae</taxon>
        <taxon>Propioniferax</taxon>
    </lineage>
</organism>
<accession>A0A542ZBB1</accession>
<feature type="region of interest" description="Disordered" evidence="1">
    <location>
        <begin position="427"/>
        <end position="462"/>
    </location>
</feature>
<sequence>MADNDRPDEPNRDESGEPNRDESGDDRGNQPPNPFEMLFGGSMGGPGGQPDFEAMMRQVQQMFGQLGASGGGMFGPQSDGSAKSWETVRDLARKVVQTKGQDPTPTHASRRQLGDAARIVEGWLDRHVDLPATNGRIQAWSRAEWVENTMPTWRRLIDPVASALADAMGSLADSQGDADPQNPIAGLEAMIRPMLRQTGSTVFHAQAAEAIGNLASSVVSATESTLPLDGEHCHTVALLPTNVEEFADGLEQDANDIWLILTLRESARQRLFAAAPWLSERLLSLVERYAHGITIDTSGLEEAMGEFESMTDLSQLQEMSEKLQGNLFAPRRTPEQDRVLAELETLLALIDGWVDDVTADVTGQWMPTAAPIVESLRRRRASSGPTEATFQALVGLELRPRRVRDAENLWAALREDGGAQRREAAWGHPDLLPGTHDLDDPLGFVRPDVEGSDDTPSVDAFDEELRKLLESEGDDGASPRDGDER</sequence>
<comment type="caution">
    <text evidence="2">The sequence shown here is derived from an EMBL/GenBank/DDBJ whole genome shotgun (WGS) entry which is preliminary data.</text>
</comment>
<proteinExistence type="predicted"/>
<dbReference type="OrthoDB" id="8478472at2"/>
<dbReference type="SUPFAM" id="SSF55486">
    <property type="entry name" value="Metalloproteases ('zincins'), catalytic domain"/>
    <property type="match status" value="1"/>
</dbReference>
<gene>
    <name evidence="2" type="ORF">FB460_1460</name>
</gene>
<dbReference type="RefSeq" id="WP_142093485.1">
    <property type="nucleotide sequence ID" value="NZ_BAAAMD010000003.1"/>
</dbReference>
<keyword evidence="3" id="KW-1185">Reference proteome</keyword>
<dbReference type="NCBIfam" id="TIGR03624">
    <property type="entry name" value="putative hydrolase"/>
    <property type="match status" value="1"/>
</dbReference>
<evidence type="ECO:0000313" key="3">
    <source>
        <dbReference type="Proteomes" id="UP000316196"/>
    </source>
</evidence>
<dbReference type="PANTHER" id="PTHR39420">
    <property type="match status" value="1"/>
</dbReference>
<dbReference type="Pfam" id="PF10103">
    <property type="entry name" value="Zincin_2"/>
    <property type="match status" value="1"/>
</dbReference>
<dbReference type="Proteomes" id="UP000316196">
    <property type="component" value="Unassembled WGS sequence"/>
</dbReference>
<reference evidence="2 3" key="1">
    <citation type="submission" date="2019-06" db="EMBL/GenBank/DDBJ databases">
        <title>Sequencing the genomes of 1000 actinobacteria strains.</title>
        <authorList>
            <person name="Klenk H.-P."/>
        </authorList>
    </citation>
    <scope>NUCLEOTIDE SEQUENCE [LARGE SCALE GENOMIC DNA]</scope>
    <source>
        <strain evidence="2 3">DSM 8251</strain>
    </source>
</reference>
<name>A0A542ZBB1_9ACTN</name>
<evidence type="ECO:0000256" key="1">
    <source>
        <dbReference type="SAM" id="MobiDB-lite"/>
    </source>
</evidence>
<feature type="region of interest" description="Disordered" evidence="1">
    <location>
        <begin position="1"/>
        <end position="52"/>
    </location>
</feature>
<protein>
    <submittedName>
        <fullName evidence="2">Putative hydrolase</fullName>
    </submittedName>
</protein>
<dbReference type="InterPro" id="IPR018766">
    <property type="entry name" value="Zinicin_2"/>
</dbReference>
<keyword evidence="2" id="KW-0378">Hydrolase</keyword>
<evidence type="ECO:0000313" key="2">
    <source>
        <dbReference type="EMBL" id="TQL57625.1"/>
    </source>
</evidence>
<dbReference type="PANTHER" id="PTHR39420:SF2">
    <property type="entry name" value="HYDROLASE"/>
    <property type="match status" value="1"/>
</dbReference>
<dbReference type="GO" id="GO:0016787">
    <property type="term" value="F:hydrolase activity"/>
    <property type="evidence" value="ECO:0007669"/>
    <property type="project" value="UniProtKB-KW"/>
</dbReference>
<dbReference type="EMBL" id="VFOR01000002">
    <property type="protein sequence ID" value="TQL57625.1"/>
    <property type="molecule type" value="Genomic_DNA"/>
</dbReference>
<dbReference type="Gene3D" id="1.20.150.30">
    <property type="entry name" value="Zincin-like metallopeptidase, N-terminal domain"/>
    <property type="match status" value="1"/>
</dbReference>
<feature type="compositionally biased region" description="Basic and acidic residues" evidence="1">
    <location>
        <begin position="1"/>
        <end position="28"/>
    </location>
</feature>
<dbReference type="InterPro" id="IPR042271">
    <property type="entry name" value="Zinicin_2_N"/>
</dbReference>